<feature type="transmembrane region" description="Helical" evidence="3">
    <location>
        <begin position="142"/>
        <end position="163"/>
    </location>
</feature>
<dbReference type="RefSeq" id="WP_324692619.1">
    <property type="nucleotide sequence ID" value="NZ_JAYMYJ010000004.1"/>
</dbReference>
<dbReference type="Gene3D" id="3.40.1690.10">
    <property type="entry name" value="secretion proteins EscU"/>
    <property type="match status" value="1"/>
</dbReference>
<keyword evidence="5" id="KW-1185">Reference proteome</keyword>
<feature type="compositionally biased region" description="Basic and acidic residues" evidence="2">
    <location>
        <begin position="1"/>
        <end position="25"/>
    </location>
</feature>
<dbReference type="InterPro" id="IPR029025">
    <property type="entry name" value="T3SS_substrate_exporter_C"/>
</dbReference>
<gene>
    <name evidence="4" type="ORF">VSS37_00385</name>
</gene>
<feature type="transmembrane region" description="Helical" evidence="3">
    <location>
        <begin position="193"/>
        <end position="211"/>
    </location>
</feature>
<proteinExistence type="inferred from homology"/>
<evidence type="ECO:0000313" key="4">
    <source>
        <dbReference type="EMBL" id="MEB4589425.1"/>
    </source>
</evidence>
<evidence type="ECO:0000256" key="3">
    <source>
        <dbReference type="SAM" id="Phobius"/>
    </source>
</evidence>
<keyword evidence="3" id="KW-0472">Membrane</keyword>
<sequence>MSGDSSQEKTEQPTSRKLEKAREKGQVAQSKDVPSALIMLFTVLYFFLAWNWIVEQFKEMFYAIPQLYALSFPQALGIGLKLMLEKSLMTIALPFAFMTVVAGILGHIIQFGFLFSLDPIIPRPEKISPSSGFKRMFSAKQFVTTLISLLKTLIVAAVLLIVVRTGISELVHALEQCNVECQKSVVEHLTRQLILYILPLLLFMAVLDFLFQRQQFTKDQRMTKEEVKQEMKDIFGDPHVRGARQGIRRELAEQDIQKRIRTARLLILDMGMAIALQYEQGVMPLPIIVAIGKGNMARKMVEIATAENVPLASDPALAQELADKGKIDQYIPETTISKIAQLLRQTNTKK</sequence>
<protein>
    <submittedName>
        <fullName evidence="4">EscU/YscU/HrcU family type III secretion system export apparatus switch protein</fullName>
    </submittedName>
</protein>
<dbReference type="Proteomes" id="UP001308005">
    <property type="component" value="Unassembled WGS sequence"/>
</dbReference>
<feature type="transmembrane region" description="Helical" evidence="3">
    <location>
        <begin position="66"/>
        <end position="84"/>
    </location>
</feature>
<dbReference type="EMBL" id="JAYMYJ010000004">
    <property type="protein sequence ID" value="MEB4589425.1"/>
    <property type="molecule type" value="Genomic_DNA"/>
</dbReference>
<dbReference type="PRINTS" id="PR00950">
    <property type="entry name" value="TYPE3IMSPROT"/>
</dbReference>
<evidence type="ECO:0000256" key="2">
    <source>
        <dbReference type="SAM" id="MobiDB-lite"/>
    </source>
</evidence>
<accession>A0ABU6CRF2</accession>
<evidence type="ECO:0000256" key="1">
    <source>
        <dbReference type="ARBA" id="ARBA00010690"/>
    </source>
</evidence>
<dbReference type="Pfam" id="PF01312">
    <property type="entry name" value="Bac_export_2"/>
    <property type="match status" value="1"/>
</dbReference>
<keyword evidence="3" id="KW-1133">Transmembrane helix</keyword>
<dbReference type="PANTHER" id="PTHR30531:SF14">
    <property type="entry name" value="SURFACE PRESENTATION OF ANTIGENS PROTEIN SPAS"/>
    <property type="match status" value="1"/>
</dbReference>
<reference evidence="5" key="1">
    <citation type="submission" date="2023-07" db="EMBL/GenBank/DDBJ databases">
        <title>The carbon used by Thiothrix.</title>
        <authorList>
            <person name="Chen L."/>
        </authorList>
    </citation>
    <scope>NUCLEOTIDE SEQUENCE [LARGE SCALE GENOMIC DNA]</scope>
</reference>
<name>A0ABU6CRF2_9GAMM</name>
<reference evidence="4 5" key="2">
    <citation type="submission" date="2024-01" db="EMBL/GenBank/DDBJ databases">
        <authorList>
            <person name="Xie X."/>
        </authorList>
    </citation>
    <scope>NUCLEOTIDE SEQUENCE [LARGE SCALE GENOMIC DNA]</scope>
    <source>
        <strain evidence="4">SCUT-1</strain>
    </source>
</reference>
<feature type="region of interest" description="Disordered" evidence="2">
    <location>
        <begin position="1"/>
        <end position="26"/>
    </location>
</feature>
<feature type="transmembrane region" description="Helical" evidence="3">
    <location>
        <begin position="96"/>
        <end position="121"/>
    </location>
</feature>
<evidence type="ECO:0000313" key="5">
    <source>
        <dbReference type="Proteomes" id="UP001308005"/>
    </source>
</evidence>
<dbReference type="SUPFAM" id="SSF160544">
    <property type="entry name" value="EscU C-terminal domain-like"/>
    <property type="match status" value="1"/>
</dbReference>
<comment type="caution">
    <text evidence="4">The sequence shown here is derived from an EMBL/GenBank/DDBJ whole genome shotgun (WGS) entry which is preliminary data.</text>
</comment>
<feature type="transmembrane region" description="Helical" evidence="3">
    <location>
        <begin position="36"/>
        <end position="54"/>
    </location>
</feature>
<organism evidence="4 5">
    <name type="scientific">Candidatus Thiothrix phosphatis</name>
    <dbReference type="NCBI Taxonomy" id="3112415"/>
    <lineage>
        <taxon>Bacteria</taxon>
        <taxon>Pseudomonadati</taxon>
        <taxon>Pseudomonadota</taxon>
        <taxon>Gammaproteobacteria</taxon>
        <taxon>Thiotrichales</taxon>
        <taxon>Thiotrichaceae</taxon>
        <taxon>Thiothrix</taxon>
    </lineage>
</organism>
<keyword evidence="3" id="KW-0812">Transmembrane</keyword>
<comment type="similarity">
    <text evidence="1">Belongs to the type III secretion exporter family.</text>
</comment>
<dbReference type="PANTHER" id="PTHR30531">
    <property type="entry name" value="FLAGELLAR BIOSYNTHETIC PROTEIN FLHB"/>
    <property type="match status" value="1"/>
</dbReference>
<dbReference type="InterPro" id="IPR006135">
    <property type="entry name" value="T3SS_substrate_exporter"/>
</dbReference>